<dbReference type="Proteomes" id="UP001214854">
    <property type="component" value="Unassembled WGS sequence"/>
</dbReference>
<dbReference type="RefSeq" id="WP_272746528.1">
    <property type="nucleotide sequence ID" value="NZ_JAQQKX010000001.1"/>
</dbReference>
<sequence>MSDIFEEAEEGLRNEDLKAIAKKSAPWVGGILGGALILALGFWGYTSWQDAKVHKASELYVAAAEVAGKGDLTKAKAEFQKVVEAGAPAYKAMALSNLGAIAIEENKPDEALKLFDEAAKASSAPLISDVAALKAVYLIMDKAPYADVEKRLTPLIKDGRPFAPLAKEALAMAKIQKGDLQGARGDLQALGLSLDASDGLKQRAQMAVALIDSGGAKAAVESLKLPEVKAAPQLPAGLQPQMPAQ</sequence>
<gene>
    <name evidence="3" type="ORF">PQU92_01955</name>
</gene>
<keyword evidence="1" id="KW-0812">Transmembrane</keyword>
<feature type="domain" description="Ancillary SecYEG translocon subunit/Cell division coordinator CpoB TPR" evidence="2">
    <location>
        <begin position="31"/>
        <end position="146"/>
    </location>
</feature>
<organism evidence="3 4">
    <name type="scientific">Asticcacaulis aquaticus</name>
    <dbReference type="NCBI Taxonomy" id="2984212"/>
    <lineage>
        <taxon>Bacteria</taxon>
        <taxon>Pseudomonadati</taxon>
        <taxon>Pseudomonadota</taxon>
        <taxon>Alphaproteobacteria</taxon>
        <taxon>Caulobacterales</taxon>
        <taxon>Caulobacteraceae</taxon>
        <taxon>Asticcacaulis</taxon>
    </lineage>
</organism>
<evidence type="ECO:0000313" key="3">
    <source>
        <dbReference type="EMBL" id="MDC7682019.1"/>
    </source>
</evidence>
<feature type="transmembrane region" description="Helical" evidence="1">
    <location>
        <begin position="25"/>
        <end position="45"/>
    </location>
</feature>
<dbReference type="Gene3D" id="1.25.40.10">
    <property type="entry name" value="Tetratricopeptide repeat domain"/>
    <property type="match status" value="1"/>
</dbReference>
<dbReference type="Pfam" id="PF09976">
    <property type="entry name" value="TPR_21"/>
    <property type="match status" value="1"/>
</dbReference>
<keyword evidence="1" id="KW-1133">Transmembrane helix</keyword>
<name>A0ABT5HPP3_9CAUL</name>
<evidence type="ECO:0000256" key="1">
    <source>
        <dbReference type="SAM" id="Phobius"/>
    </source>
</evidence>
<dbReference type="InterPro" id="IPR011990">
    <property type="entry name" value="TPR-like_helical_dom_sf"/>
</dbReference>
<proteinExistence type="predicted"/>
<comment type="caution">
    <text evidence="3">The sequence shown here is derived from an EMBL/GenBank/DDBJ whole genome shotgun (WGS) entry which is preliminary data.</text>
</comment>
<reference evidence="3 4" key="1">
    <citation type="submission" date="2023-01" db="EMBL/GenBank/DDBJ databases">
        <title>Novel species of the genus Asticcacaulis isolated from rivers.</title>
        <authorList>
            <person name="Lu H."/>
        </authorList>
    </citation>
    <scope>NUCLEOTIDE SEQUENCE [LARGE SCALE GENOMIC DNA]</scope>
    <source>
        <strain evidence="3 4">BYS171W</strain>
    </source>
</reference>
<dbReference type="SUPFAM" id="SSF48452">
    <property type="entry name" value="TPR-like"/>
    <property type="match status" value="1"/>
</dbReference>
<evidence type="ECO:0000259" key="2">
    <source>
        <dbReference type="Pfam" id="PF09976"/>
    </source>
</evidence>
<keyword evidence="4" id="KW-1185">Reference proteome</keyword>
<evidence type="ECO:0000313" key="4">
    <source>
        <dbReference type="Proteomes" id="UP001214854"/>
    </source>
</evidence>
<dbReference type="InterPro" id="IPR018704">
    <property type="entry name" value="SecYEG/CpoB_TPR"/>
</dbReference>
<protein>
    <submittedName>
        <fullName evidence="3">Tetratricopeptide repeat protein</fullName>
    </submittedName>
</protein>
<accession>A0ABT5HPP3</accession>
<dbReference type="EMBL" id="JAQQKX010000001">
    <property type="protein sequence ID" value="MDC7682019.1"/>
    <property type="molecule type" value="Genomic_DNA"/>
</dbReference>
<keyword evidence="1" id="KW-0472">Membrane</keyword>